<proteinExistence type="predicted"/>
<evidence type="ECO:0000313" key="3">
    <source>
        <dbReference type="Proteomes" id="UP001168363"/>
    </source>
</evidence>
<keyword evidence="1" id="KW-0472">Membrane</keyword>
<comment type="caution">
    <text evidence="2">The sequence shown here is derived from an EMBL/GenBank/DDBJ whole genome shotgun (WGS) entry which is preliminary data.</text>
</comment>
<accession>A0ABT8TVQ7</accession>
<dbReference type="RefSeq" id="WP_302710260.1">
    <property type="nucleotide sequence ID" value="NZ_JAULSC010000039.1"/>
</dbReference>
<gene>
    <name evidence="2" type="ORF">QWJ41_20155</name>
</gene>
<name>A0ABT8TVQ7_9ACTN</name>
<evidence type="ECO:0000256" key="1">
    <source>
        <dbReference type="SAM" id="Phobius"/>
    </source>
</evidence>
<organism evidence="2 3">
    <name type="scientific">Nocardioides cremeus</name>
    <dbReference type="NCBI Taxonomy" id="3058044"/>
    <lineage>
        <taxon>Bacteria</taxon>
        <taxon>Bacillati</taxon>
        <taxon>Actinomycetota</taxon>
        <taxon>Actinomycetes</taxon>
        <taxon>Propionibacteriales</taxon>
        <taxon>Nocardioidaceae</taxon>
        <taxon>Nocardioides</taxon>
    </lineage>
</organism>
<reference evidence="2" key="1">
    <citation type="submission" date="2023-06" db="EMBL/GenBank/DDBJ databases">
        <title>Genome sequence of Nocardioides sp. SOB44.</title>
        <authorList>
            <person name="Zhang G."/>
        </authorList>
    </citation>
    <scope>NUCLEOTIDE SEQUENCE</scope>
    <source>
        <strain evidence="2">SOB44</strain>
    </source>
</reference>
<dbReference type="Proteomes" id="UP001168363">
    <property type="component" value="Unassembled WGS sequence"/>
</dbReference>
<evidence type="ECO:0000313" key="2">
    <source>
        <dbReference type="EMBL" id="MDO3398048.1"/>
    </source>
</evidence>
<keyword evidence="3" id="KW-1185">Reference proteome</keyword>
<feature type="transmembrane region" description="Helical" evidence="1">
    <location>
        <begin position="165"/>
        <end position="184"/>
    </location>
</feature>
<sequence>MRAADEQDFAAYVAARRPALVQAVAVLGSPPGHAAVLADRALARAGHDWGELREGPGPDVEVWRLLLEERARDRTRWWHDEPAAAAPGLDRLDPGRRTGLVLSALAGLPDEDVAALSGCWPSPGDPATPALEQEARELAAAVPVVSRSGAEVAAQRSPRRVPRGLLVLVVVLALLAGVGTWRGMQPEEPPEAEEVVGPARVRQLEHSVPIPWYAAGEVVVGFSALRVPGVRRLVAVRDAVVYGDGEGRVVRADPSGQRLLLGRSAPGATIVAERERSWVSWVEAGTGDLVVVDATDGTELGRRDLVPAGGDGPAAGFGPLSLEGPTVHYVDGAGSHEWRPVGDVTGRGSGSVGPVMLLDVDGLTWAVQSSPETITFDGPFGPPLTRRGVGAQLSFGGGYVLTRGGADRYAAVRVYDTANGRRRAAGVRPDEIVLDASFSTTGAITYVIGDGSQVAGADEFRRLSEARGWLLRTCFVGSGSCTDHLRVSSADGEPLLAR</sequence>
<keyword evidence="1" id="KW-1133">Transmembrane helix</keyword>
<dbReference type="EMBL" id="JAULSC010000039">
    <property type="protein sequence ID" value="MDO3398048.1"/>
    <property type="molecule type" value="Genomic_DNA"/>
</dbReference>
<keyword evidence="1" id="KW-0812">Transmembrane</keyword>
<protein>
    <submittedName>
        <fullName evidence="2">Uncharacterized protein</fullName>
    </submittedName>
</protein>